<accession>A0A835G7R1</accession>
<organism evidence="2 3">
    <name type="scientific">Spodoptera exigua</name>
    <name type="common">Beet armyworm</name>
    <name type="synonym">Noctua fulgens</name>
    <dbReference type="NCBI Taxonomy" id="7107"/>
    <lineage>
        <taxon>Eukaryota</taxon>
        <taxon>Metazoa</taxon>
        <taxon>Ecdysozoa</taxon>
        <taxon>Arthropoda</taxon>
        <taxon>Hexapoda</taxon>
        <taxon>Insecta</taxon>
        <taxon>Pterygota</taxon>
        <taxon>Neoptera</taxon>
        <taxon>Endopterygota</taxon>
        <taxon>Lepidoptera</taxon>
        <taxon>Glossata</taxon>
        <taxon>Ditrysia</taxon>
        <taxon>Noctuoidea</taxon>
        <taxon>Noctuidae</taxon>
        <taxon>Amphipyrinae</taxon>
        <taxon>Spodoptera</taxon>
    </lineage>
</organism>
<keyword evidence="1" id="KW-0812">Transmembrane</keyword>
<comment type="caution">
    <text evidence="2">The sequence shown here is derived from an EMBL/GenBank/DDBJ whole genome shotgun (WGS) entry which is preliminary data.</text>
</comment>
<keyword evidence="3" id="KW-1185">Reference proteome</keyword>
<evidence type="ECO:0000256" key="1">
    <source>
        <dbReference type="SAM" id="Phobius"/>
    </source>
</evidence>
<dbReference type="AlphaFoldDB" id="A0A835G7R1"/>
<proteinExistence type="predicted"/>
<protein>
    <submittedName>
        <fullName evidence="2">Uncharacterized protein</fullName>
    </submittedName>
</protein>
<dbReference type="EMBL" id="JACKWZ010000337">
    <property type="protein sequence ID" value="KAF9409123.1"/>
    <property type="molecule type" value="Genomic_DNA"/>
</dbReference>
<feature type="non-terminal residue" evidence="2">
    <location>
        <position position="174"/>
    </location>
</feature>
<sequence>RELFIKMLLYIIMLIIILISVLSAVTSQSVEEEYANEDKKLADSNNMSDSIMLDSVEQMMILPPFELITYEPTIQFEGVDYDLIPTEEYNYYYDCYYIHTECVRDTTYFDEVCAYSLVHGWLNFATLCDVDLQNCLHRVEKGINMYGEKPEDGNDFIFYSSIYWPRNQMPSFIY</sequence>
<name>A0A835G7R1_SPOEX</name>
<keyword evidence="1" id="KW-0472">Membrane</keyword>
<reference evidence="2" key="1">
    <citation type="submission" date="2020-08" db="EMBL/GenBank/DDBJ databases">
        <title>Spodoptera exigua strain:BAW_Kor-Di-RS1 Genome sequencing and assembly.</title>
        <authorList>
            <person name="Kim J."/>
            <person name="Nam H.Y."/>
            <person name="Kwon M."/>
            <person name="Choi J.H."/>
            <person name="Cho S.R."/>
            <person name="Kim G.-H."/>
        </authorList>
    </citation>
    <scope>NUCLEOTIDE SEQUENCE</scope>
    <source>
        <strain evidence="2">BAW_Kor-Di-RS1</strain>
        <tissue evidence="2">Whole-body</tissue>
    </source>
</reference>
<feature type="non-terminal residue" evidence="2">
    <location>
        <position position="1"/>
    </location>
</feature>
<gene>
    <name evidence="2" type="ORF">HW555_011420</name>
</gene>
<evidence type="ECO:0000313" key="3">
    <source>
        <dbReference type="Proteomes" id="UP000648187"/>
    </source>
</evidence>
<keyword evidence="1" id="KW-1133">Transmembrane helix</keyword>
<dbReference type="Proteomes" id="UP000648187">
    <property type="component" value="Unassembled WGS sequence"/>
</dbReference>
<evidence type="ECO:0000313" key="2">
    <source>
        <dbReference type="EMBL" id="KAF9409123.1"/>
    </source>
</evidence>
<feature type="transmembrane region" description="Helical" evidence="1">
    <location>
        <begin position="7"/>
        <end position="25"/>
    </location>
</feature>